<feature type="chain" id="PRO_5022954752" description="Secreted protein" evidence="1">
    <location>
        <begin position="20"/>
        <end position="98"/>
    </location>
</feature>
<comment type="caution">
    <text evidence="2">The sequence shown here is derived from an EMBL/GenBank/DDBJ whole genome shotgun (WGS) entry which is preliminary data.</text>
</comment>
<feature type="signal peptide" evidence="1">
    <location>
        <begin position="1"/>
        <end position="19"/>
    </location>
</feature>
<name>A0A5B7GYP7_PORTR</name>
<evidence type="ECO:0000256" key="1">
    <source>
        <dbReference type="SAM" id="SignalP"/>
    </source>
</evidence>
<reference evidence="2 3" key="1">
    <citation type="submission" date="2019-05" db="EMBL/GenBank/DDBJ databases">
        <title>Another draft genome of Portunus trituberculatus and its Hox gene families provides insights of decapod evolution.</title>
        <authorList>
            <person name="Jeong J.-H."/>
            <person name="Song I."/>
            <person name="Kim S."/>
            <person name="Choi T."/>
            <person name="Kim D."/>
            <person name="Ryu S."/>
            <person name="Kim W."/>
        </authorList>
    </citation>
    <scope>NUCLEOTIDE SEQUENCE [LARGE SCALE GENOMIC DNA]</scope>
    <source>
        <tissue evidence="2">Muscle</tissue>
    </source>
</reference>
<dbReference type="AlphaFoldDB" id="A0A5B7GYP7"/>
<dbReference type="EMBL" id="VSRR010019207">
    <property type="protein sequence ID" value="MPC62008.1"/>
    <property type="molecule type" value="Genomic_DNA"/>
</dbReference>
<protein>
    <recommendedName>
        <fullName evidence="4">Secreted protein</fullName>
    </recommendedName>
</protein>
<evidence type="ECO:0000313" key="3">
    <source>
        <dbReference type="Proteomes" id="UP000324222"/>
    </source>
</evidence>
<gene>
    <name evidence="2" type="ORF">E2C01_056087</name>
</gene>
<keyword evidence="1" id="KW-0732">Signal</keyword>
<proteinExistence type="predicted"/>
<evidence type="ECO:0000313" key="2">
    <source>
        <dbReference type="EMBL" id="MPC62008.1"/>
    </source>
</evidence>
<keyword evidence="3" id="KW-1185">Reference proteome</keyword>
<dbReference type="Proteomes" id="UP000324222">
    <property type="component" value="Unassembled WGS sequence"/>
</dbReference>
<sequence>MYMYSCVLRLAALLLSVWGGKKEREVEAVGVSLEGDIAQGRPRAVLSGVEDPDIDFCCVVATWWFRVPRLDVVVVVIGMGDGCPETHCLKATVTVLAL</sequence>
<accession>A0A5B7GYP7</accession>
<organism evidence="2 3">
    <name type="scientific">Portunus trituberculatus</name>
    <name type="common">Swimming crab</name>
    <name type="synonym">Neptunus trituberculatus</name>
    <dbReference type="NCBI Taxonomy" id="210409"/>
    <lineage>
        <taxon>Eukaryota</taxon>
        <taxon>Metazoa</taxon>
        <taxon>Ecdysozoa</taxon>
        <taxon>Arthropoda</taxon>
        <taxon>Crustacea</taxon>
        <taxon>Multicrustacea</taxon>
        <taxon>Malacostraca</taxon>
        <taxon>Eumalacostraca</taxon>
        <taxon>Eucarida</taxon>
        <taxon>Decapoda</taxon>
        <taxon>Pleocyemata</taxon>
        <taxon>Brachyura</taxon>
        <taxon>Eubrachyura</taxon>
        <taxon>Portunoidea</taxon>
        <taxon>Portunidae</taxon>
        <taxon>Portuninae</taxon>
        <taxon>Portunus</taxon>
    </lineage>
</organism>
<evidence type="ECO:0008006" key="4">
    <source>
        <dbReference type="Google" id="ProtNLM"/>
    </source>
</evidence>